<proteinExistence type="predicted"/>
<accession>A0A227JFC1</accession>
<dbReference type="Gene3D" id="3.40.50.720">
    <property type="entry name" value="NAD(P)-binding Rossmann-like Domain"/>
    <property type="match status" value="1"/>
</dbReference>
<dbReference type="InterPro" id="IPR013131">
    <property type="entry name" value="Mannitol_DH_N"/>
</dbReference>
<organism evidence="3 4">
    <name type="scientific">Vibrio parahaemolyticus</name>
    <dbReference type="NCBI Taxonomy" id="670"/>
    <lineage>
        <taxon>Bacteria</taxon>
        <taxon>Pseudomonadati</taxon>
        <taxon>Pseudomonadota</taxon>
        <taxon>Gammaproteobacteria</taxon>
        <taxon>Vibrionales</taxon>
        <taxon>Vibrionaceae</taxon>
        <taxon>Vibrio</taxon>
    </lineage>
</organism>
<dbReference type="GO" id="GO:0008926">
    <property type="term" value="F:mannitol-1-phosphate 5-dehydrogenase activity"/>
    <property type="evidence" value="ECO:0007669"/>
    <property type="project" value="TreeGrafter"/>
</dbReference>
<protein>
    <recommendedName>
        <fullName evidence="2">Mannitol dehydrogenase N-terminal domain-containing protein</fullName>
    </recommendedName>
</protein>
<dbReference type="InterPro" id="IPR036291">
    <property type="entry name" value="NAD(P)-bd_dom_sf"/>
</dbReference>
<evidence type="ECO:0000313" key="3">
    <source>
        <dbReference type="EMBL" id="OXE33773.1"/>
    </source>
</evidence>
<gene>
    <name evidence="3" type="ORF">CA163_05775</name>
</gene>
<sequence>MKNAVHFGAGNIGRGFIGKLLADAEVEVTFADVDVPLVD</sequence>
<feature type="non-terminal residue" evidence="3">
    <location>
        <position position="39"/>
    </location>
</feature>
<dbReference type="PANTHER" id="PTHR30524:SF0">
    <property type="entry name" value="ALTRONATE OXIDOREDUCTASE-RELATED"/>
    <property type="match status" value="1"/>
</dbReference>
<feature type="domain" description="Mannitol dehydrogenase N-terminal" evidence="2">
    <location>
        <begin position="3"/>
        <end position="35"/>
    </location>
</feature>
<evidence type="ECO:0000256" key="1">
    <source>
        <dbReference type="ARBA" id="ARBA00023002"/>
    </source>
</evidence>
<keyword evidence="1" id="KW-0560">Oxidoreductase</keyword>
<dbReference type="EMBL" id="NIXT01000208">
    <property type="protein sequence ID" value="OXE33773.1"/>
    <property type="molecule type" value="Genomic_DNA"/>
</dbReference>
<dbReference type="GO" id="GO:0005829">
    <property type="term" value="C:cytosol"/>
    <property type="evidence" value="ECO:0007669"/>
    <property type="project" value="TreeGrafter"/>
</dbReference>
<reference evidence="3 4" key="1">
    <citation type="journal article" date="2017" name="Appl. Environ. Microbiol.">
        <title>Parallel evolution of two clades of a major Atlantic endemic Vibrio parahaemolyticus pathogen lineage by independent acquisition of related pathogenicity islands.</title>
        <authorList>
            <person name="Xu F."/>
            <person name="Gonzalez-Escalona N."/>
            <person name="Drees K.P."/>
            <person name="Sebra R.P."/>
            <person name="Cooper V.S."/>
            <person name="Jones S.H."/>
            <person name="Whistler C.A."/>
        </authorList>
    </citation>
    <scope>NUCLEOTIDE SEQUENCE [LARGE SCALE GENOMIC DNA]</scope>
    <source>
        <strain evidence="3 4">MAVP-3</strain>
    </source>
</reference>
<evidence type="ECO:0000259" key="2">
    <source>
        <dbReference type="Pfam" id="PF01232"/>
    </source>
</evidence>
<comment type="caution">
    <text evidence="3">The sequence shown here is derived from an EMBL/GenBank/DDBJ whole genome shotgun (WGS) entry which is preliminary data.</text>
</comment>
<dbReference type="Proteomes" id="UP000214596">
    <property type="component" value="Unassembled WGS sequence"/>
</dbReference>
<dbReference type="Pfam" id="PF01232">
    <property type="entry name" value="Mannitol_dh"/>
    <property type="match status" value="1"/>
</dbReference>
<dbReference type="SUPFAM" id="SSF51735">
    <property type="entry name" value="NAD(P)-binding Rossmann-fold domains"/>
    <property type="match status" value="1"/>
</dbReference>
<evidence type="ECO:0000313" key="4">
    <source>
        <dbReference type="Proteomes" id="UP000214596"/>
    </source>
</evidence>
<name>A0A227JFC1_VIBPH</name>
<dbReference type="GO" id="GO:0019592">
    <property type="term" value="P:mannitol catabolic process"/>
    <property type="evidence" value="ECO:0007669"/>
    <property type="project" value="TreeGrafter"/>
</dbReference>
<dbReference type="AlphaFoldDB" id="A0A227JFC1"/>
<dbReference type="PANTHER" id="PTHR30524">
    <property type="entry name" value="MANNITOL-1-PHOSPHATE 5-DEHYDROGENASE"/>
    <property type="match status" value="1"/>
</dbReference>